<evidence type="ECO:0000256" key="8">
    <source>
        <dbReference type="ARBA" id="ARBA00023114"/>
    </source>
</evidence>
<dbReference type="GO" id="GO:0034220">
    <property type="term" value="P:monoatomic ion transmembrane transport"/>
    <property type="evidence" value="ECO:0007669"/>
    <property type="project" value="InterPro"/>
</dbReference>
<sequence length="335" mass="34389">MKASLVAGFLLASAAGAASAQSGITVYGILDAGIARETGGAEGSVTKLATGVQSGSRLGFKGQEDLGNGMNAHFVLENGLDLDTGKARQNGALFGRHAYVGLTTSAGTINLGRQCNPIFIALDGIDPFETGFTGSATNLMSIGTARTNNTVSYATPKLNGLSATVMYGFGEQAGDSSLGRTIAFSVDYAAGPLVGTLAYDSLKVTSFNTLKEVLLGASYNFGPATVHAAFETEKNDIGGDFRDFLLGASVPLGQGKLLASYVKKQDRSATKQGGRQFAVGYTYTLSKRTNLYSSYGTIRNELAATNVVGDASSGGSAPAAGNGSRALAVGIRHKF</sequence>
<comment type="subcellular location">
    <subcellularLocation>
        <location evidence="1">Cell outer membrane</location>
        <topology evidence="1">Multi-pass membrane protein</topology>
    </subcellularLocation>
</comment>
<evidence type="ECO:0000256" key="1">
    <source>
        <dbReference type="ARBA" id="ARBA00004571"/>
    </source>
</evidence>
<dbReference type="GO" id="GO:0046930">
    <property type="term" value="C:pore complex"/>
    <property type="evidence" value="ECO:0007669"/>
    <property type="project" value="UniProtKB-KW"/>
</dbReference>
<evidence type="ECO:0000256" key="5">
    <source>
        <dbReference type="ARBA" id="ARBA00022692"/>
    </source>
</evidence>
<comment type="caution">
    <text evidence="13">The sequence shown here is derived from an EMBL/GenBank/DDBJ whole genome shotgun (WGS) entry which is preliminary data.</text>
</comment>
<evidence type="ECO:0000256" key="10">
    <source>
        <dbReference type="ARBA" id="ARBA00023237"/>
    </source>
</evidence>
<evidence type="ECO:0000259" key="12">
    <source>
        <dbReference type="Pfam" id="PF13609"/>
    </source>
</evidence>
<keyword evidence="5" id="KW-0812">Transmembrane</keyword>
<accession>A0A6A7N0N9</accession>
<gene>
    <name evidence="13" type="ORF">GEV02_10200</name>
</gene>
<dbReference type="EMBL" id="WHUG01000003">
    <property type="protein sequence ID" value="MQA38521.1"/>
    <property type="molecule type" value="Genomic_DNA"/>
</dbReference>
<dbReference type="Proteomes" id="UP000440498">
    <property type="component" value="Unassembled WGS sequence"/>
</dbReference>
<evidence type="ECO:0000256" key="9">
    <source>
        <dbReference type="ARBA" id="ARBA00023136"/>
    </source>
</evidence>
<dbReference type="CDD" id="cd00342">
    <property type="entry name" value="gram_neg_porins"/>
    <property type="match status" value="1"/>
</dbReference>
<dbReference type="AlphaFoldDB" id="A0A6A7N0N9"/>
<keyword evidence="14" id="KW-1185">Reference proteome</keyword>
<dbReference type="InterPro" id="IPR002299">
    <property type="entry name" value="Porin_Neis"/>
</dbReference>
<evidence type="ECO:0000256" key="3">
    <source>
        <dbReference type="ARBA" id="ARBA00022448"/>
    </source>
</evidence>
<dbReference type="InterPro" id="IPR001702">
    <property type="entry name" value="Porin_Gram-ve"/>
</dbReference>
<reference evidence="13 14" key="1">
    <citation type="submission" date="2019-10" db="EMBL/GenBank/DDBJ databases">
        <title>Two novel species isolated from a subtropical stream in China.</title>
        <authorList>
            <person name="Lu H."/>
        </authorList>
    </citation>
    <scope>NUCLEOTIDE SEQUENCE [LARGE SCALE GENOMIC DNA]</scope>
    <source>
        <strain evidence="13 14">FT29W</strain>
    </source>
</reference>
<dbReference type="RefSeq" id="WP_152837878.1">
    <property type="nucleotide sequence ID" value="NZ_WHUG01000003.1"/>
</dbReference>
<keyword evidence="3" id="KW-0813">Transport</keyword>
<dbReference type="Gene3D" id="2.40.160.10">
    <property type="entry name" value="Porin"/>
    <property type="match status" value="1"/>
</dbReference>
<keyword evidence="7" id="KW-0406">Ion transport</keyword>
<keyword evidence="9" id="KW-0472">Membrane</keyword>
<dbReference type="SUPFAM" id="SSF56935">
    <property type="entry name" value="Porins"/>
    <property type="match status" value="1"/>
</dbReference>
<keyword evidence="4" id="KW-1134">Transmembrane beta strand</keyword>
<keyword evidence="6 11" id="KW-0732">Signal</keyword>
<evidence type="ECO:0000256" key="7">
    <source>
        <dbReference type="ARBA" id="ARBA00023065"/>
    </source>
</evidence>
<evidence type="ECO:0000256" key="2">
    <source>
        <dbReference type="ARBA" id="ARBA00011233"/>
    </source>
</evidence>
<organism evidence="13 14">
    <name type="scientific">Rugamonas aquatica</name>
    <dbReference type="NCBI Taxonomy" id="2743357"/>
    <lineage>
        <taxon>Bacteria</taxon>
        <taxon>Pseudomonadati</taxon>
        <taxon>Pseudomonadota</taxon>
        <taxon>Betaproteobacteria</taxon>
        <taxon>Burkholderiales</taxon>
        <taxon>Oxalobacteraceae</taxon>
        <taxon>Telluria group</taxon>
        <taxon>Rugamonas</taxon>
    </lineage>
</organism>
<evidence type="ECO:0000256" key="11">
    <source>
        <dbReference type="SAM" id="SignalP"/>
    </source>
</evidence>
<dbReference type="InterPro" id="IPR050298">
    <property type="entry name" value="Gram-neg_bact_OMP"/>
</dbReference>
<evidence type="ECO:0000313" key="14">
    <source>
        <dbReference type="Proteomes" id="UP000440498"/>
    </source>
</evidence>
<feature type="signal peptide" evidence="11">
    <location>
        <begin position="1"/>
        <end position="20"/>
    </location>
</feature>
<protein>
    <submittedName>
        <fullName evidence="13">Porin</fullName>
    </submittedName>
</protein>
<evidence type="ECO:0000256" key="6">
    <source>
        <dbReference type="ARBA" id="ARBA00022729"/>
    </source>
</evidence>
<comment type="subunit">
    <text evidence="2">Homotrimer.</text>
</comment>
<dbReference type="PRINTS" id="PR00184">
    <property type="entry name" value="NEISSPPORIN"/>
</dbReference>
<dbReference type="PANTHER" id="PTHR34501:SF9">
    <property type="entry name" value="MAJOR OUTER MEMBRANE PROTEIN P.IA"/>
    <property type="match status" value="1"/>
</dbReference>
<keyword evidence="10" id="KW-0998">Cell outer membrane</keyword>
<proteinExistence type="predicted"/>
<dbReference type="Pfam" id="PF13609">
    <property type="entry name" value="Porin_4"/>
    <property type="match status" value="1"/>
</dbReference>
<feature type="domain" description="Porin" evidence="12">
    <location>
        <begin position="10"/>
        <end position="301"/>
    </location>
</feature>
<dbReference type="GO" id="GO:0009279">
    <property type="term" value="C:cell outer membrane"/>
    <property type="evidence" value="ECO:0007669"/>
    <property type="project" value="UniProtKB-SubCell"/>
</dbReference>
<dbReference type="GO" id="GO:0015288">
    <property type="term" value="F:porin activity"/>
    <property type="evidence" value="ECO:0007669"/>
    <property type="project" value="UniProtKB-KW"/>
</dbReference>
<evidence type="ECO:0000313" key="13">
    <source>
        <dbReference type="EMBL" id="MQA38521.1"/>
    </source>
</evidence>
<dbReference type="InterPro" id="IPR033900">
    <property type="entry name" value="Gram_neg_porin_domain"/>
</dbReference>
<dbReference type="InterPro" id="IPR023614">
    <property type="entry name" value="Porin_dom_sf"/>
</dbReference>
<feature type="chain" id="PRO_5025385723" evidence="11">
    <location>
        <begin position="21"/>
        <end position="335"/>
    </location>
</feature>
<dbReference type="PANTHER" id="PTHR34501">
    <property type="entry name" value="PROTEIN YDDL-RELATED"/>
    <property type="match status" value="1"/>
</dbReference>
<dbReference type="PRINTS" id="PR00182">
    <property type="entry name" value="ECOLNEIPORIN"/>
</dbReference>
<name>A0A6A7N0N9_9BURK</name>
<evidence type="ECO:0000256" key="4">
    <source>
        <dbReference type="ARBA" id="ARBA00022452"/>
    </source>
</evidence>
<keyword evidence="8" id="KW-0626">Porin</keyword>